<dbReference type="EMBL" id="CADIJM010000001">
    <property type="protein sequence ID" value="CAB3650148.1"/>
    <property type="molecule type" value="Genomic_DNA"/>
</dbReference>
<keyword evidence="3" id="KW-1185">Reference proteome</keyword>
<dbReference type="Gene3D" id="1.25.40.10">
    <property type="entry name" value="Tetratricopeptide repeat domain"/>
    <property type="match status" value="1"/>
</dbReference>
<gene>
    <name evidence="2" type="ORF">LMG26690_00013</name>
</gene>
<dbReference type="InterPro" id="IPR005158">
    <property type="entry name" value="BTAD"/>
</dbReference>
<name>A0A6S6YWC6_9BURK</name>
<feature type="domain" description="Bacterial transcriptional activator" evidence="1">
    <location>
        <begin position="110"/>
        <end position="250"/>
    </location>
</feature>
<organism evidence="2 3">
    <name type="scientific">Achromobacter animicus</name>
    <dbReference type="NCBI Taxonomy" id="1389935"/>
    <lineage>
        <taxon>Bacteria</taxon>
        <taxon>Pseudomonadati</taxon>
        <taxon>Pseudomonadota</taxon>
        <taxon>Betaproteobacteria</taxon>
        <taxon>Burkholderiales</taxon>
        <taxon>Alcaligenaceae</taxon>
        <taxon>Achromobacter</taxon>
    </lineage>
</organism>
<dbReference type="Proteomes" id="UP000494214">
    <property type="component" value="Unassembled WGS sequence"/>
</dbReference>
<dbReference type="InterPro" id="IPR011990">
    <property type="entry name" value="TPR-like_helical_dom_sf"/>
</dbReference>
<dbReference type="SUPFAM" id="SSF48452">
    <property type="entry name" value="TPR-like"/>
    <property type="match status" value="1"/>
</dbReference>
<accession>A0A6S6YWC6</accession>
<dbReference type="PANTHER" id="PTHR35807">
    <property type="entry name" value="TRANSCRIPTIONAL REGULATOR REDD-RELATED"/>
    <property type="match status" value="1"/>
</dbReference>
<sequence length="713" mass="77844">MVAGVESAVDSTGAGIHVRMLGPLAISRGGAPLALPPSRKLRALIAYLALAPNAVMRAHLCELLWDIPNDPRGELRWCLSKARGLLDEPGRRRVETVQDAVRLDLSDCRVDVLDIGAAMQDGIDKAGPDRLRALLALFQGDFLEGLEIGRSPFFHSWQTAQRRRLRACHAAVLAHQAASLPAGAEERFACLDKWLQLAPFDAQAHELMLDALGLRGQWREGEEHLAAAVRAFEAEGLDGRPLREAWRDVRARRAGGVQTWGQGLGQALDPAFAVAPRPGEAGATITAETGAQITADPPFQPPPEADLLSRLSELPPDRRGRASIAVMPFVDRSAQAGVRGGLADGLAFDVIARLAKLRSLFVIAQGTVFALDQRSVGPEEAGRTLNVDYVVSGSLRRHGQRLAVDVQLVDSRTARIVWADVLDHPFDDALLALDEIGNRIVASVDIEIEAAERNRAILTPPNSLDAWQAHHRGLWHMYRFNRTDNEQARHFFEMAVRLDPTFSRAYAGLSFTHWQTAFQRWDEQGDAIDRAFETAGQSLIADDRDPAAHWAMGRALWLRGSQDQSVSELRIAVDLSPNFALGHYTLGFVDCQMGDAQAAIGASDHSRHLSPFDPLLFGMLAVRALALVRLGRIEEAAGWAIKAAARPNAHVHILAIAACCLSLAGRTDEALGFLPAIRKAQATYRVDDFLASFRLEPDTQALFREGARRIGIG</sequence>
<dbReference type="InterPro" id="IPR051677">
    <property type="entry name" value="AfsR-DnrI-RedD_regulator"/>
</dbReference>
<dbReference type="Gene3D" id="1.10.10.10">
    <property type="entry name" value="Winged helix-like DNA-binding domain superfamily/Winged helix DNA-binding domain"/>
    <property type="match status" value="1"/>
</dbReference>
<proteinExistence type="predicted"/>
<evidence type="ECO:0000259" key="1">
    <source>
        <dbReference type="SMART" id="SM01043"/>
    </source>
</evidence>
<evidence type="ECO:0000313" key="2">
    <source>
        <dbReference type="EMBL" id="CAB3650148.1"/>
    </source>
</evidence>
<evidence type="ECO:0000313" key="3">
    <source>
        <dbReference type="Proteomes" id="UP000494214"/>
    </source>
</evidence>
<dbReference type="InterPro" id="IPR036388">
    <property type="entry name" value="WH-like_DNA-bd_sf"/>
</dbReference>
<protein>
    <recommendedName>
        <fullName evidence="1">Bacterial transcriptional activator domain-containing protein</fullName>
    </recommendedName>
</protein>
<dbReference type="SMART" id="SM01043">
    <property type="entry name" value="BTAD"/>
    <property type="match status" value="1"/>
</dbReference>
<dbReference type="AlphaFoldDB" id="A0A6S6YWC6"/>
<reference evidence="2 3" key="1">
    <citation type="submission" date="2020-04" db="EMBL/GenBank/DDBJ databases">
        <authorList>
            <person name="De Canck E."/>
        </authorList>
    </citation>
    <scope>NUCLEOTIDE SEQUENCE [LARGE SCALE GENOMIC DNA]</scope>
    <source>
        <strain evidence="2 3">LMG 26690</strain>
    </source>
</reference>